<evidence type="ECO:0000313" key="2">
    <source>
        <dbReference type="EMBL" id="ESS60403.1"/>
    </source>
</evidence>
<feature type="transmembrane region" description="Helical" evidence="1">
    <location>
        <begin position="224"/>
        <end position="243"/>
    </location>
</feature>
<organism evidence="2 3">
    <name type="scientific">Trypanosoma cruzi Dm28c</name>
    <dbReference type="NCBI Taxonomy" id="1416333"/>
    <lineage>
        <taxon>Eukaryota</taxon>
        <taxon>Discoba</taxon>
        <taxon>Euglenozoa</taxon>
        <taxon>Kinetoplastea</taxon>
        <taxon>Metakinetoplastina</taxon>
        <taxon>Trypanosomatida</taxon>
        <taxon>Trypanosomatidae</taxon>
        <taxon>Trypanosoma</taxon>
        <taxon>Schizotrypanum</taxon>
    </lineage>
</organism>
<sequence length="244" mass="27044">MRERRCENVLANVVAGRRVFVLSCRAWCARVHFLWPPQKTVALPPCTFLGKQRRSVGAGGIIGKKVAATQCGGVAVPRYFFLEVCDMMAGGAVGNGVSWRSFARGRPYTPLGTVQDFTASPHHIRLAEMQRELDEMSGRSPTHLYEGPTVTTVQGPRPLFEADMRDDPANDDMPEHFIAARQRLMTLNSDSYGESIRGVVSPPPPPDANAPRAYEQPRVQLGNIWLTAMTLIIVSFFLMARFGR</sequence>
<dbReference type="Proteomes" id="UP000017861">
    <property type="component" value="Unassembled WGS sequence"/>
</dbReference>
<gene>
    <name evidence="2" type="ORF">TCDM_12067</name>
</gene>
<keyword evidence="1" id="KW-0812">Transmembrane</keyword>
<evidence type="ECO:0000313" key="3">
    <source>
        <dbReference type="Proteomes" id="UP000017861"/>
    </source>
</evidence>
<evidence type="ECO:0000256" key="1">
    <source>
        <dbReference type="SAM" id="Phobius"/>
    </source>
</evidence>
<keyword evidence="1" id="KW-0472">Membrane</keyword>
<proteinExistence type="predicted"/>
<name>V5B7Q1_TRYCR</name>
<dbReference type="OrthoDB" id="276446at2759"/>
<accession>V5B7Q1</accession>
<comment type="caution">
    <text evidence="2">The sequence shown here is derived from an EMBL/GenBank/DDBJ whole genome shotgun (WGS) entry which is preliminary data.</text>
</comment>
<dbReference type="EMBL" id="AYLP01000481">
    <property type="protein sequence ID" value="ESS60403.1"/>
    <property type="molecule type" value="Genomic_DNA"/>
</dbReference>
<protein>
    <submittedName>
        <fullName evidence="2">Uncharacterized protein</fullName>
    </submittedName>
</protein>
<keyword evidence="1" id="KW-1133">Transmembrane helix</keyword>
<reference evidence="2 3" key="1">
    <citation type="journal article" date="2014" name="Genome Announc.">
        <title>Trypanosoma cruzi Clone Dm28c Draft Genome Sequence.</title>
        <authorList>
            <person name="Grisard E.C."/>
            <person name="Teixeira S.M."/>
            <person name="de Almeida L.G."/>
            <person name="Stoco P.H."/>
            <person name="Gerber A.L."/>
            <person name="Talavera-Lopez C."/>
            <person name="Lima O.C."/>
            <person name="Andersson B."/>
            <person name="de Vasconcelos A.T."/>
        </authorList>
    </citation>
    <scope>NUCLEOTIDE SEQUENCE [LARGE SCALE GENOMIC DNA]</scope>
    <source>
        <strain evidence="2 3">Dm28c</strain>
    </source>
</reference>
<dbReference type="VEuPathDB" id="TriTrypDB:TCDM_12067"/>
<dbReference type="AlphaFoldDB" id="V5B7Q1"/>